<reference evidence="8" key="1">
    <citation type="journal article" date="2013" name="Extremophiles">
        <title>Proteinivorax tanatarense gen. nov., sp. nov., an anaerobic, haloalkaliphilic, proteolytic bacterium isolated from a decaying algal bloom, and proposal of Proteinivoraceae fam. nov.</title>
        <authorList>
            <person name="Kevbrin V."/>
            <person name="Boltyanskaya Y."/>
            <person name="Zhilina T."/>
            <person name="Kolganova T."/>
            <person name="Lavrentjeva E."/>
            <person name="Kuznetsov B."/>
        </authorList>
    </citation>
    <scope>NUCLEOTIDE SEQUENCE</scope>
    <source>
        <strain evidence="8">Z-910T</strain>
    </source>
</reference>
<evidence type="ECO:0000256" key="4">
    <source>
        <dbReference type="ARBA" id="ARBA00023004"/>
    </source>
</evidence>
<reference evidence="8" key="2">
    <citation type="submission" date="2024-06" db="EMBL/GenBank/DDBJ databases">
        <authorList>
            <person name="Petrova K.O."/>
            <person name="Toshchakov S.V."/>
            <person name="Boltjanskaja Y.V."/>
            <person name="Kevbrin V."/>
        </authorList>
    </citation>
    <scope>NUCLEOTIDE SEQUENCE</scope>
    <source>
        <strain evidence="8">Z-910T</strain>
    </source>
</reference>
<comment type="similarity">
    <text evidence="1">Belongs to the class-I fumarase family.</text>
</comment>
<dbReference type="NCBIfam" id="TIGR00722">
    <property type="entry name" value="ttdA_fumA_fumB"/>
    <property type="match status" value="1"/>
</dbReference>
<keyword evidence="2" id="KW-0004">4Fe-4S</keyword>
<evidence type="ECO:0000256" key="5">
    <source>
        <dbReference type="ARBA" id="ARBA00023014"/>
    </source>
</evidence>
<evidence type="ECO:0000256" key="2">
    <source>
        <dbReference type="ARBA" id="ARBA00022485"/>
    </source>
</evidence>
<dbReference type="GO" id="GO:0051539">
    <property type="term" value="F:4 iron, 4 sulfur cluster binding"/>
    <property type="evidence" value="ECO:0007669"/>
    <property type="project" value="UniProtKB-KW"/>
</dbReference>
<dbReference type="EMBL" id="CP158367">
    <property type="protein sequence ID" value="XBX73840.1"/>
    <property type="molecule type" value="Genomic_DNA"/>
</dbReference>
<dbReference type="PANTHER" id="PTHR30389:SF17">
    <property type="entry name" value="L(+)-TARTRATE DEHYDRATASE SUBUNIT ALPHA-RELATED"/>
    <property type="match status" value="1"/>
</dbReference>
<dbReference type="AlphaFoldDB" id="A0AAU7VI93"/>
<dbReference type="Pfam" id="PF05681">
    <property type="entry name" value="Fumerase"/>
    <property type="match status" value="1"/>
</dbReference>
<dbReference type="GO" id="GO:0004333">
    <property type="term" value="F:fumarate hydratase activity"/>
    <property type="evidence" value="ECO:0007669"/>
    <property type="project" value="UniProtKB-EC"/>
</dbReference>
<keyword evidence="3" id="KW-0479">Metal-binding</keyword>
<dbReference type="InterPro" id="IPR004646">
    <property type="entry name" value="Fe-S_hydro-lyase_TtdA-typ_cat"/>
</dbReference>
<dbReference type="PANTHER" id="PTHR30389">
    <property type="entry name" value="FUMARATE HYDRATASE-RELATED"/>
    <property type="match status" value="1"/>
</dbReference>
<keyword evidence="5" id="KW-0411">Iron-sulfur</keyword>
<dbReference type="GO" id="GO:0046872">
    <property type="term" value="F:metal ion binding"/>
    <property type="evidence" value="ECO:0007669"/>
    <property type="project" value="UniProtKB-KW"/>
</dbReference>
<evidence type="ECO:0000256" key="3">
    <source>
        <dbReference type="ARBA" id="ARBA00022723"/>
    </source>
</evidence>
<organism evidence="8">
    <name type="scientific">Proteinivorax tanatarense</name>
    <dbReference type="NCBI Taxonomy" id="1260629"/>
    <lineage>
        <taxon>Bacteria</taxon>
        <taxon>Bacillati</taxon>
        <taxon>Bacillota</taxon>
        <taxon>Clostridia</taxon>
        <taxon>Eubacteriales</taxon>
        <taxon>Proteinivoracaceae</taxon>
        <taxon>Proteinivorax</taxon>
    </lineage>
</organism>
<dbReference type="NCBIfam" id="NF004885">
    <property type="entry name" value="PRK06246.1"/>
    <property type="match status" value="1"/>
</dbReference>
<dbReference type="RefSeq" id="WP_350342602.1">
    <property type="nucleotide sequence ID" value="NZ_CP158367.1"/>
</dbReference>
<keyword evidence="4" id="KW-0408">Iron</keyword>
<protein>
    <submittedName>
        <fullName evidence="8">Fumarate hydratase</fullName>
        <ecNumber evidence="8">4.2.1.2</ecNumber>
    </submittedName>
</protein>
<sequence>MREVHVSDITREIKEMVISCNYVLADDIKDGLATGVESEDDKLAKSLLSQIIENSEIAAREQMPICQDTGMAVIFVELGRKVAIVGGGLEEAINEGVRQGYKEGYLRKSVVQDPLNRENTKDNTPAILHVELTEGEQVKLTVAPKGFGSENMSTLKMLKPADGKEGVIDFVLDSVEKAGGNPCPPIVVGIGLGGTMEKAALLAKKAAVRPINQPSVNQFYQQLEEELLTKINELGIGPQGFGGKTTAIGVNIEYYPTHIAGLPVAVNINCHATRHATKTI</sequence>
<accession>A0AAU7VI93</accession>
<proteinExistence type="inferred from homology"/>
<dbReference type="EC" id="4.2.1.2" evidence="8"/>
<name>A0AAU7VI93_9FIRM</name>
<feature type="domain" description="Fe-S hydro-lyase tartrate dehydratase alpha-type catalytic" evidence="7">
    <location>
        <begin position="11"/>
        <end position="277"/>
    </location>
</feature>
<keyword evidence="6 8" id="KW-0456">Lyase</keyword>
<evidence type="ECO:0000259" key="7">
    <source>
        <dbReference type="Pfam" id="PF05681"/>
    </source>
</evidence>
<evidence type="ECO:0000313" key="8">
    <source>
        <dbReference type="EMBL" id="XBX73840.1"/>
    </source>
</evidence>
<gene>
    <name evidence="8" type="ORF">PRVXT_001850</name>
</gene>
<evidence type="ECO:0000256" key="1">
    <source>
        <dbReference type="ARBA" id="ARBA00008876"/>
    </source>
</evidence>
<dbReference type="InterPro" id="IPR051208">
    <property type="entry name" value="Class-I_Fumarase/Tartrate_DH"/>
</dbReference>
<evidence type="ECO:0000256" key="6">
    <source>
        <dbReference type="ARBA" id="ARBA00023239"/>
    </source>
</evidence>